<gene>
    <name evidence="2" type="ORF">R3W88_004024</name>
</gene>
<sequence length="100" mass="11204">MTRVENSTLVQTTQASNRIPVTNTVDFSHAFYLHSSDHPGMNLVSTAFDGRSYGGWRRSIMIALSAKNKLRFIDGSLIVPTDGNLQKAWSRCNDMVLSWL</sequence>
<evidence type="ECO:0000313" key="3">
    <source>
        <dbReference type="Proteomes" id="UP001311915"/>
    </source>
</evidence>
<dbReference type="InterPro" id="IPR029472">
    <property type="entry name" value="Copia-like_N"/>
</dbReference>
<dbReference type="EMBL" id="JAWPEI010000001">
    <property type="protein sequence ID" value="KAK4740327.1"/>
    <property type="molecule type" value="Genomic_DNA"/>
</dbReference>
<accession>A0AAV9MSK1</accession>
<dbReference type="Proteomes" id="UP001311915">
    <property type="component" value="Unassembled WGS sequence"/>
</dbReference>
<evidence type="ECO:0000313" key="2">
    <source>
        <dbReference type="EMBL" id="KAK4740327.1"/>
    </source>
</evidence>
<name>A0AAV9MSK1_9SOLN</name>
<dbReference type="AlphaFoldDB" id="A0AAV9MSK1"/>
<dbReference type="Pfam" id="PF14244">
    <property type="entry name" value="Retrotran_gag_3"/>
    <property type="match status" value="1"/>
</dbReference>
<reference evidence="2 3" key="1">
    <citation type="submission" date="2023-10" db="EMBL/GenBank/DDBJ databases">
        <title>Genome-Wide Identification Analysis in wild type Solanum Pinnatisectum Reveals Some Genes Defensing Phytophthora Infestans.</title>
        <authorList>
            <person name="Sun C."/>
        </authorList>
    </citation>
    <scope>NUCLEOTIDE SEQUENCE [LARGE SCALE GENOMIC DNA]</scope>
    <source>
        <strain evidence="2">LQN</strain>
        <tissue evidence="2">Leaf</tissue>
    </source>
</reference>
<organism evidence="2 3">
    <name type="scientific">Solanum pinnatisectum</name>
    <name type="common">tansyleaf nightshade</name>
    <dbReference type="NCBI Taxonomy" id="50273"/>
    <lineage>
        <taxon>Eukaryota</taxon>
        <taxon>Viridiplantae</taxon>
        <taxon>Streptophyta</taxon>
        <taxon>Embryophyta</taxon>
        <taxon>Tracheophyta</taxon>
        <taxon>Spermatophyta</taxon>
        <taxon>Magnoliopsida</taxon>
        <taxon>eudicotyledons</taxon>
        <taxon>Gunneridae</taxon>
        <taxon>Pentapetalae</taxon>
        <taxon>asterids</taxon>
        <taxon>lamiids</taxon>
        <taxon>Solanales</taxon>
        <taxon>Solanaceae</taxon>
        <taxon>Solanoideae</taxon>
        <taxon>Solaneae</taxon>
        <taxon>Solanum</taxon>
    </lineage>
</organism>
<protein>
    <recommendedName>
        <fullName evidence="1">Retrotransposon Copia-like N-terminal domain-containing protein</fullName>
    </recommendedName>
</protein>
<dbReference type="PANTHER" id="PTHR37610:SF6">
    <property type="entry name" value="GAG-POLYPEPTIDE OF LTR COPIA-TYPE-RELATED"/>
    <property type="match status" value="1"/>
</dbReference>
<feature type="domain" description="Retrotransposon Copia-like N-terminal" evidence="1">
    <location>
        <begin position="34"/>
        <end position="80"/>
    </location>
</feature>
<comment type="caution">
    <text evidence="2">The sequence shown here is derived from an EMBL/GenBank/DDBJ whole genome shotgun (WGS) entry which is preliminary data.</text>
</comment>
<keyword evidence="3" id="KW-1185">Reference proteome</keyword>
<proteinExistence type="predicted"/>
<dbReference type="PANTHER" id="PTHR37610">
    <property type="entry name" value="CCHC-TYPE DOMAIN-CONTAINING PROTEIN"/>
    <property type="match status" value="1"/>
</dbReference>
<evidence type="ECO:0000259" key="1">
    <source>
        <dbReference type="Pfam" id="PF14244"/>
    </source>
</evidence>